<evidence type="ECO:0000313" key="2">
    <source>
        <dbReference type="Proteomes" id="UP000032025"/>
    </source>
</evidence>
<reference evidence="1 2" key="1">
    <citation type="submission" date="2014-08" db="EMBL/GenBank/DDBJ databases">
        <title>Whole genome shotgun sequence of Sphingomonas paucimobilis NBRC 13935.</title>
        <authorList>
            <person name="Hosoyama A."/>
            <person name="Hashimoto M."/>
            <person name="Hosoyama Y."/>
            <person name="Noguchi M."/>
            <person name="Uohara A."/>
            <person name="Ohji S."/>
            <person name="Katano-Makiyama Y."/>
            <person name="Ichikawa N."/>
            <person name="Kimura A."/>
            <person name="Yamazoe A."/>
            <person name="Fujita N."/>
        </authorList>
    </citation>
    <scope>NUCLEOTIDE SEQUENCE [LARGE SCALE GENOMIC DNA]</scope>
    <source>
        <strain evidence="1 2">NBRC 13935</strain>
    </source>
</reference>
<dbReference type="Proteomes" id="UP000032025">
    <property type="component" value="Unassembled WGS sequence"/>
</dbReference>
<keyword evidence="2" id="KW-1185">Reference proteome</keyword>
<proteinExistence type="predicted"/>
<gene>
    <name evidence="1" type="ORF">SP6_43_00340</name>
</gene>
<sequence>MRRSSSALFGAVLALVAMLGLVAASSWHSAMVHDHVPVQVAAVDHDHDHDHAAAAEHNDHAPAKQTGGDSPVHVLAHAAGHWVAFDGPTTAKVPAIVAARAWSILTTSLASGIDPSKLLRPPRG</sequence>
<comment type="caution">
    <text evidence="1">The sequence shown here is derived from an EMBL/GenBank/DDBJ whole genome shotgun (WGS) entry which is preliminary data.</text>
</comment>
<protein>
    <submittedName>
        <fullName evidence="1">DNA, contig: SP643</fullName>
    </submittedName>
</protein>
<organism evidence="1 2">
    <name type="scientific">Sphingomonas paucimobilis NBRC 13935</name>
    <dbReference type="NCBI Taxonomy" id="1219050"/>
    <lineage>
        <taxon>Bacteria</taxon>
        <taxon>Pseudomonadati</taxon>
        <taxon>Pseudomonadota</taxon>
        <taxon>Alphaproteobacteria</taxon>
        <taxon>Sphingomonadales</taxon>
        <taxon>Sphingomonadaceae</taxon>
        <taxon>Sphingomonas</taxon>
    </lineage>
</organism>
<dbReference type="AlphaFoldDB" id="A0A0C9NE36"/>
<accession>A0A0C9NE36</accession>
<name>A0A0C9NE36_SPHPI</name>
<evidence type="ECO:0000313" key="1">
    <source>
        <dbReference type="EMBL" id="GAN14537.1"/>
    </source>
</evidence>
<dbReference type="EMBL" id="BBJS01000043">
    <property type="protein sequence ID" value="GAN14537.1"/>
    <property type="molecule type" value="Genomic_DNA"/>
</dbReference>